<reference evidence="1 2" key="1">
    <citation type="submission" date="2018-03" db="EMBL/GenBank/DDBJ databases">
        <authorList>
            <person name="Gully D."/>
        </authorList>
    </citation>
    <scope>NUCLEOTIDE SEQUENCE [LARGE SCALE GENOMIC DNA]</scope>
    <source>
        <strain evidence="1">ORS3257</strain>
    </source>
</reference>
<organism evidence="1 2">
    <name type="scientific">Bradyrhizobium vignae</name>
    <dbReference type="NCBI Taxonomy" id="1549949"/>
    <lineage>
        <taxon>Bacteria</taxon>
        <taxon>Pseudomonadati</taxon>
        <taxon>Pseudomonadota</taxon>
        <taxon>Alphaproteobacteria</taxon>
        <taxon>Hyphomicrobiales</taxon>
        <taxon>Nitrobacteraceae</taxon>
        <taxon>Bradyrhizobium</taxon>
    </lineage>
</organism>
<evidence type="ECO:0000313" key="1">
    <source>
        <dbReference type="EMBL" id="SPP92918.1"/>
    </source>
</evidence>
<gene>
    <name evidence="1" type="ORF">BRAD3257_1803</name>
</gene>
<name>A0A2U3PUY3_9BRAD</name>
<proteinExistence type="predicted"/>
<accession>A0A2U3PUY3</accession>
<protein>
    <submittedName>
        <fullName evidence="1">Uncharacterized protein</fullName>
    </submittedName>
</protein>
<evidence type="ECO:0000313" key="2">
    <source>
        <dbReference type="Proteomes" id="UP000246085"/>
    </source>
</evidence>
<dbReference type="EMBL" id="LS398110">
    <property type="protein sequence ID" value="SPP92918.1"/>
    <property type="molecule type" value="Genomic_DNA"/>
</dbReference>
<dbReference type="KEGG" id="bvz:BRAD3257_1803"/>
<dbReference type="AlphaFoldDB" id="A0A2U3PUY3"/>
<sequence length="36" mass="3854">MLSNSGREFVSVVQLWQVPPVIAPNDSETATPIGLT</sequence>
<dbReference type="Proteomes" id="UP000246085">
    <property type="component" value="Chromosome BRAD3257"/>
</dbReference>